<dbReference type="EMBL" id="JAMXLR010000020">
    <property type="protein sequence ID" value="MCO6043158.1"/>
    <property type="molecule type" value="Genomic_DNA"/>
</dbReference>
<dbReference type="HAMAP" id="MF_00123">
    <property type="entry name" value="Arg_tRNA_synth"/>
    <property type="match status" value="1"/>
</dbReference>
<dbReference type="AlphaFoldDB" id="A0A9X2F7K9"/>
<feature type="domain" description="Arginyl tRNA synthetase N-terminal" evidence="14">
    <location>
        <begin position="5"/>
        <end position="90"/>
    </location>
</feature>
<evidence type="ECO:0000256" key="9">
    <source>
        <dbReference type="ARBA" id="ARBA00049339"/>
    </source>
</evidence>
<keyword evidence="8 10" id="KW-0030">Aminoacyl-tRNA synthetase</keyword>
<dbReference type="Pfam" id="PF00750">
    <property type="entry name" value="tRNA-synt_1d"/>
    <property type="match status" value="2"/>
</dbReference>
<dbReference type="InterPro" id="IPR001278">
    <property type="entry name" value="Arg-tRNA-ligase"/>
</dbReference>
<protein>
    <recommendedName>
        <fullName evidence="10">Arginine--tRNA ligase</fullName>
        <ecNumber evidence="10">6.1.1.19</ecNumber>
    </recommendedName>
    <alternativeName>
        <fullName evidence="10">Arginyl-tRNA synthetase</fullName>
        <shortName evidence="10">ArgRS</shortName>
    </alternativeName>
</protein>
<evidence type="ECO:0000259" key="13">
    <source>
        <dbReference type="SMART" id="SM00836"/>
    </source>
</evidence>
<dbReference type="EC" id="6.1.1.19" evidence="10"/>
<keyword evidence="5 10" id="KW-0547">Nucleotide-binding</keyword>
<dbReference type="Proteomes" id="UP001155241">
    <property type="component" value="Unassembled WGS sequence"/>
</dbReference>
<evidence type="ECO:0000256" key="5">
    <source>
        <dbReference type="ARBA" id="ARBA00022741"/>
    </source>
</evidence>
<keyword evidence="6 10" id="KW-0067">ATP-binding</keyword>
<evidence type="ECO:0000256" key="10">
    <source>
        <dbReference type="HAMAP-Rule" id="MF_00123"/>
    </source>
</evidence>
<dbReference type="InterPro" id="IPR008909">
    <property type="entry name" value="DALR_anticod-bd"/>
</dbReference>
<organism evidence="15 16">
    <name type="scientific">Aeoliella straminimaris</name>
    <dbReference type="NCBI Taxonomy" id="2954799"/>
    <lineage>
        <taxon>Bacteria</taxon>
        <taxon>Pseudomonadati</taxon>
        <taxon>Planctomycetota</taxon>
        <taxon>Planctomycetia</taxon>
        <taxon>Pirellulales</taxon>
        <taxon>Lacipirellulaceae</taxon>
        <taxon>Aeoliella</taxon>
    </lineage>
</organism>
<dbReference type="GO" id="GO:0005737">
    <property type="term" value="C:cytoplasm"/>
    <property type="evidence" value="ECO:0007669"/>
    <property type="project" value="UniProtKB-SubCell"/>
</dbReference>
<evidence type="ECO:0000313" key="15">
    <source>
        <dbReference type="EMBL" id="MCO6043158.1"/>
    </source>
</evidence>
<dbReference type="GO" id="GO:0005524">
    <property type="term" value="F:ATP binding"/>
    <property type="evidence" value="ECO:0007669"/>
    <property type="project" value="UniProtKB-UniRule"/>
</dbReference>
<keyword evidence="3 10" id="KW-0963">Cytoplasm</keyword>
<reference evidence="15" key="1">
    <citation type="submission" date="2022-06" db="EMBL/GenBank/DDBJ databases">
        <title>Aeoliella straminimaris, a novel planctomycete from sediments.</title>
        <authorList>
            <person name="Vitorino I.R."/>
            <person name="Lage O.M."/>
        </authorList>
    </citation>
    <scope>NUCLEOTIDE SEQUENCE</scope>
    <source>
        <strain evidence="15">ICT_H6.2</strain>
    </source>
</reference>
<keyword evidence="7 10" id="KW-0648">Protein biosynthesis</keyword>
<evidence type="ECO:0000256" key="12">
    <source>
        <dbReference type="SAM" id="Coils"/>
    </source>
</evidence>
<evidence type="ECO:0000256" key="7">
    <source>
        <dbReference type="ARBA" id="ARBA00022917"/>
    </source>
</evidence>
<dbReference type="GO" id="GO:0006420">
    <property type="term" value="P:arginyl-tRNA aminoacylation"/>
    <property type="evidence" value="ECO:0007669"/>
    <property type="project" value="UniProtKB-UniRule"/>
</dbReference>
<evidence type="ECO:0000256" key="2">
    <source>
        <dbReference type="ARBA" id="ARBA00005594"/>
    </source>
</evidence>
<dbReference type="SMART" id="SM01016">
    <property type="entry name" value="Arg_tRNA_synt_N"/>
    <property type="match status" value="1"/>
</dbReference>
<evidence type="ECO:0000313" key="16">
    <source>
        <dbReference type="Proteomes" id="UP001155241"/>
    </source>
</evidence>
<dbReference type="InterPro" id="IPR035684">
    <property type="entry name" value="ArgRS_core"/>
</dbReference>
<dbReference type="CDD" id="cd07956">
    <property type="entry name" value="Anticodon_Ia_Arg"/>
    <property type="match status" value="1"/>
</dbReference>
<dbReference type="GO" id="GO:0004814">
    <property type="term" value="F:arginine-tRNA ligase activity"/>
    <property type="evidence" value="ECO:0007669"/>
    <property type="project" value="UniProtKB-UniRule"/>
</dbReference>
<dbReference type="PANTHER" id="PTHR11956">
    <property type="entry name" value="ARGINYL-TRNA SYNTHETASE"/>
    <property type="match status" value="1"/>
</dbReference>
<dbReference type="SMART" id="SM00836">
    <property type="entry name" value="DALR_1"/>
    <property type="match status" value="1"/>
</dbReference>
<dbReference type="PRINTS" id="PR01038">
    <property type="entry name" value="TRNASYNTHARG"/>
</dbReference>
<accession>A0A9X2F7K9</accession>
<dbReference type="Gene3D" id="3.30.1360.70">
    <property type="entry name" value="Arginyl tRNA synthetase N-terminal domain"/>
    <property type="match status" value="1"/>
</dbReference>
<evidence type="ECO:0000259" key="14">
    <source>
        <dbReference type="SMART" id="SM01016"/>
    </source>
</evidence>
<dbReference type="SUPFAM" id="SSF55190">
    <property type="entry name" value="Arginyl-tRNA synthetase (ArgRS), N-terminal 'additional' domain"/>
    <property type="match status" value="1"/>
</dbReference>
<dbReference type="Pfam" id="PF03485">
    <property type="entry name" value="Arg_tRNA_synt_N"/>
    <property type="match status" value="1"/>
</dbReference>
<evidence type="ECO:0000256" key="4">
    <source>
        <dbReference type="ARBA" id="ARBA00022598"/>
    </source>
</evidence>
<comment type="subunit">
    <text evidence="10">Monomer.</text>
</comment>
<evidence type="ECO:0000256" key="8">
    <source>
        <dbReference type="ARBA" id="ARBA00023146"/>
    </source>
</evidence>
<dbReference type="PANTHER" id="PTHR11956:SF5">
    <property type="entry name" value="ARGININE--TRNA LIGASE, CYTOPLASMIC"/>
    <property type="match status" value="1"/>
</dbReference>
<name>A0A9X2F7K9_9BACT</name>
<dbReference type="InterPro" id="IPR001412">
    <property type="entry name" value="aa-tRNA-synth_I_CS"/>
</dbReference>
<comment type="subcellular location">
    <subcellularLocation>
        <location evidence="1 10">Cytoplasm</location>
    </subcellularLocation>
</comment>
<keyword evidence="16" id="KW-1185">Reference proteome</keyword>
<dbReference type="PROSITE" id="PS00178">
    <property type="entry name" value="AA_TRNA_LIGASE_I"/>
    <property type="match status" value="1"/>
</dbReference>
<comment type="similarity">
    <text evidence="2 10 11">Belongs to the class-I aminoacyl-tRNA synthetase family.</text>
</comment>
<gene>
    <name evidence="10 15" type="primary">argS</name>
    <name evidence="15" type="ORF">NG895_04510</name>
</gene>
<keyword evidence="12" id="KW-0175">Coiled coil</keyword>
<dbReference type="Pfam" id="PF05746">
    <property type="entry name" value="DALR_1"/>
    <property type="match status" value="1"/>
</dbReference>
<feature type="domain" description="DALR anticodon binding" evidence="13">
    <location>
        <begin position="536"/>
        <end position="655"/>
    </location>
</feature>
<dbReference type="NCBIfam" id="TIGR00456">
    <property type="entry name" value="argS"/>
    <property type="match status" value="1"/>
</dbReference>
<dbReference type="InterPro" id="IPR014729">
    <property type="entry name" value="Rossmann-like_a/b/a_fold"/>
</dbReference>
<dbReference type="FunFam" id="1.10.730.10:FF:000008">
    <property type="entry name" value="Arginine--tRNA ligase"/>
    <property type="match status" value="1"/>
</dbReference>
<proteinExistence type="inferred from homology"/>
<evidence type="ECO:0000256" key="1">
    <source>
        <dbReference type="ARBA" id="ARBA00004496"/>
    </source>
</evidence>
<comment type="caution">
    <text evidence="15">The sequence shown here is derived from an EMBL/GenBank/DDBJ whole genome shotgun (WGS) entry which is preliminary data.</text>
</comment>
<dbReference type="InterPro" id="IPR009080">
    <property type="entry name" value="tRNAsynth_Ia_anticodon-bd"/>
</dbReference>
<evidence type="ECO:0000256" key="11">
    <source>
        <dbReference type="RuleBase" id="RU363038"/>
    </source>
</evidence>
<dbReference type="Gene3D" id="1.10.730.10">
    <property type="entry name" value="Isoleucyl-tRNA Synthetase, Domain 1"/>
    <property type="match status" value="1"/>
</dbReference>
<feature type="short sequence motif" description="'HIGH' region" evidence="10">
    <location>
        <begin position="127"/>
        <end position="137"/>
    </location>
</feature>
<dbReference type="Gene3D" id="3.40.50.620">
    <property type="entry name" value="HUPs"/>
    <property type="match status" value="1"/>
</dbReference>
<dbReference type="SUPFAM" id="SSF52374">
    <property type="entry name" value="Nucleotidylyl transferase"/>
    <property type="match status" value="1"/>
</dbReference>
<keyword evidence="4 10" id="KW-0436">Ligase</keyword>
<dbReference type="RefSeq" id="WP_252851257.1">
    <property type="nucleotide sequence ID" value="NZ_JAMXLR010000020.1"/>
</dbReference>
<evidence type="ECO:0000256" key="3">
    <source>
        <dbReference type="ARBA" id="ARBA00022490"/>
    </source>
</evidence>
<evidence type="ECO:0000256" key="6">
    <source>
        <dbReference type="ARBA" id="ARBA00022840"/>
    </source>
</evidence>
<comment type="catalytic activity">
    <reaction evidence="9 10">
        <text>tRNA(Arg) + L-arginine + ATP = L-arginyl-tRNA(Arg) + AMP + diphosphate</text>
        <dbReference type="Rhea" id="RHEA:20301"/>
        <dbReference type="Rhea" id="RHEA-COMP:9658"/>
        <dbReference type="Rhea" id="RHEA-COMP:9673"/>
        <dbReference type="ChEBI" id="CHEBI:30616"/>
        <dbReference type="ChEBI" id="CHEBI:32682"/>
        <dbReference type="ChEBI" id="CHEBI:33019"/>
        <dbReference type="ChEBI" id="CHEBI:78442"/>
        <dbReference type="ChEBI" id="CHEBI:78513"/>
        <dbReference type="ChEBI" id="CHEBI:456215"/>
        <dbReference type="EC" id="6.1.1.19"/>
    </reaction>
</comment>
<dbReference type="InterPro" id="IPR036695">
    <property type="entry name" value="Arg-tRNA-synth_N_sf"/>
</dbReference>
<dbReference type="InterPro" id="IPR005148">
    <property type="entry name" value="Arg-tRNA-synth_N"/>
</dbReference>
<sequence length="655" mass="71661">MNFLAEIRSRFAKSLHSLTGFEGDVAPVLEQIRPSDGKFGDYQANCAMPLGKQLGKPPREIAAALVESLDVADLCEVPEIAGPGFINLKIKDEAITTALAAAAKDTQHLGVPQAAEPRCMVVDYSSPNVAKPMHVGHIRSTVIGAAIANVLRFLGHKVITDNHIGDWGTQFGMIIYGYKHFVDESALAKEPVAELSRLYKLVNSLVEYHGAKTSGLPAINERIAKQEQTVAELSAAEPTGDKKADKQAAKKLRQAEAALGDLRKEKESIEKKIAAVDEDATLAAMAAEHATIGRAVLDETAKLHADDVTNKELWNKFLPACMDEIQKTYDRLNVSFDHTLGESFYHDRLAAVVTDLQQRGLATESDGAMCVFLEGFAAPFIVRKQDGAFLYSTTDLATIAYRLEEWQPDAILYVVDHRQGLHFEQLFATAKQCGCENVELEHVSFGTVLGEDGKPYKTRSGSAVGLMGLLDEAVDRARAIADESPVLTTDDERQQVAERIGIGGIKYADLAHNRTSDYTFSYDKMLAMNGNTAAYMQYSYARVRGIFGKAKVTEEQALAGADSISIDSPEERALAMQLLRFAEALDKVVEDYRPNHLTAYLFDLAQAYATFFQNCPVIKAETEELKSSRLALCALSARTLETGLGLLGIECVERM</sequence>
<dbReference type="SUPFAM" id="SSF47323">
    <property type="entry name" value="Anticodon-binding domain of a subclass of class I aminoacyl-tRNA synthetases"/>
    <property type="match status" value="1"/>
</dbReference>
<feature type="coiled-coil region" evidence="12">
    <location>
        <begin position="245"/>
        <end position="279"/>
    </location>
</feature>